<sequence length="300" mass="34384">MYKYINLFSGIGGWELGLQDLPMENVLSCEIDKYARQTFLANFPDLPCVKNNNYPTDIRELNPQDIPEFDILVGSPPCQSFSMAGLRKGLKDEKDDKGNMFFYVLNIIKQRRPKAFILENVKGLLTAEGGRSFRVIHDLFRNAGYSFHYKVIKGCDCGIPQIRQRVFMVGFRGENQETSTFKFPDPVPLKFTMRDVFRCETCNRDIGCTVMTHSSGKKFGQPHNSEYYLVDGVPRKITIEESQKIMGIPDDFIFPVPKSQRYKQLGNGIIPDCVRLVGQSVVKYLQDNIMEYYNLVTCES</sequence>
<dbReference type="GO" id="GO:0003886">
    <property type="term" value="F:DNA (cytosine-5-)-methyltransferase activity"/>
    <property type="evidence" value="ECO:0007669"/>
    <property type="project" value="UniProtKB-EC"/>
</dbReference>
<evidence type="ECO:0000313" key="9">
    <source>
        <dbReference type="EMBL" id="HIU65731.1"/>
    </source>
</evidence>
<dbReference type="PANTHER" id="PTHR46098">
    <property type="entry name" value="TRNA (CYTOSINE(38)-C(5))-METHYLTRANSFERASE"/>
    <property type="match status" value="1"/>
</dbReference>
<evidence type="ECO:0000256" key="7">
    <source>
        <dbReference type="RuleBase" id="RU000416"/>
    </source>
</evidence>
<evidence type="ECO:0000256" key="4">
    <source>
        <dbReference type="ARBA" id="ARBA00022747"/>
    </source>
</evidence>
<dbReference type="Gene3D" id="3.90.120.10">
    <property type="entry name" value="DNA Methylase, subunit A, domain 2"/>
    <property type="match status" value="1"/>
</dbReference>
<dbReference type="PANTHER" id="PTHR46098:SF1">
    <property type="entry name" value="TRNA (CYTOSINE(38)-C(5))-METHYLTRANSFERASE"/>
    <property type="match status" value="1"/>
</dbReference>
<comment type="catalytic activity">
    <reaction evidence="5 8">
        <text>a 2'-deoxycytidine in DNA + S-adenosyl-L-methionine = a 5-methyl-2'-deoxycytidine in DNA + S-adenosyl-L-homocysteine + H(+)</text>
        <dbReference type="Rhea" id="RHEA:13681"/>
        <dbReference type="Rhea" id="RHEA-COMP:11369"/>
        <dbReference type="Rhea" id="RHEA-COMP:11370"/>
        <dbReference type="ChEBI" id="CHEBI:15378"/>
        <dbReference type="ChEBI" id="CHEBI:57856"/>
        <dbReference type="ChEBI" id="CHEBI:59789"/>
        <dbReference type="ChEBI" id="CHEBI:85452"/>
        <dbReference type="ChEBI" id="CHEBI:85454"/>
        <dbReference type="EC" id="2.1.1.37"/>
    </reaction>
</comment>
<name>A0A9D1MT47_9PROT</name>
<evidence type="ECO:0000256" key="5">
    <source>
        <dbReference type="ARBA" id="ARBA00047422"/>
    </source>
</evidence>
<evidence type="ECO:0000256" key="1">
    <source>
        <dbReference type="ARBA" id="ARBA00022603"/>
    </source>
</evidence>
<dbReference type="SUPFAM" id="SSF53335">
    <property type="entry name" value="S-adenosyl-L-methionine-dependent methyltransferases"/>
    <property type="match status" value="1"/>
</dbReference>
<dbReference type="InterPro" id="IPR018117">
    <property type="entry name" value="C5_DNA_meth_AS"/>
</dbReference>
<evidence type="ECO:0000256" key="2">
    <source>
        <dbReference type="ARBA" id="ARBA00022679"/>
    </source>
</evidence>
<comment type="caution">
    <text evidence="9">The sequence shown here is derived from an EMBL/GenBank/DDBJ whole genome shotgun (WGS) entry which is preliminary data.</text>
</comment>
<protein>
    <recommendedName>
        <fullName evidence="8">Cytosine-specific methyltransferase</fullName>
        <ecNumber evidence="8">2.1.1.37</ecNumber>
    </recommendedName>
</protein>
<reference evidence="9" key="2">
    <citation type="journal article" date="2021" name="PeerJ">
        <title>Extensive microbial diversity within the chicken gut microbiome revealed by metagenomics and culture.</title>
        <authorList>
            <person name="Gilroy R."/>
            <person name="Ravi A."/>
            <person name="Getino M."/>
            <person name="Pursley I."/>
            <person name="Horton D.L."/>
            <person name="Alikhan N.F."/>
            <person name="Baker D."/>
            <person name="Gharbi K."/>
            <person name="Hall N."/>
            <person name="Watson M."/>
            <person name="Adriaenssens E.M."/>
            <person name="Foster-Nyarko E."/>
            <person name="Jarju S."/>
            <person name="Secka A."/>
            <person name="Antonio M."/>
            <person name="Oren A."/>
            <person name="Chaudhuri R.R."/>
            <person name="La Ragione R."/>
            <person name="Hildebrand F."/>
            <person name="Pallen M.J."/>
        </authorList>
    </citation>
    <scope>NUCLEOTIDE SEQUENCE</scope>
    <source>
        <strain evidence="9">CHK136-897</strain>
    </source>
</reference>
<dbReference type="InterPro" id="IPR001525">
    <property type="entry name" value="C5_MeTfrase"/>
</dbReference>
<evidence type="ECO:0000256" key="8">
    <source>
        <dbReference type="RuleBase" id="RU000417"/>
    </source>
</evidence>
<keyword evidence="4" id="KW-0680">Restriction system</keyword>
<keyword evidence="3 6" id="KW-0949">S-adenosyl-L-methionine</keyword>
<dbReference type="Pfam" id="PF00145">
    <property type="entry name" value="DNA_methylase"/>
    <property type="match status" value="2"/>
</dbReference>
<evidence type="ECO:0000256" key="6">
    <source>
        <dbReference type="PROSITE-ProRule" id="PRU01016"/>
    </source>
</evidence>
<dbReference type="PROSITE" id="PS51679">
    <property type="entry name" value="SAM_MT_C5"/>
    <property type="match status" value="1"/>
</dbReference>
<evidence type="ECO:0000256" key="3">
    <source>
        <dbReference type="ARBA" id="ARBA00022691"/>
    </source>
</evidence>
<proteinExistence type="inferred from homology"/>
<dbReference type="EMBL" id="DVNO01000033">
    <property type="protein sequence ID" value="HIU65731.1"/>
    <property type="molecule type" value="Genomic_DNA"/>
</dbReference>
<feature type="active site" evidence="6">
    <location>
        <position position="78"/>
    </location>
</feature>
<accession>A0A9D1MT47</accession>
<dbReference type="EC" id="2.1.1.37" evidence="8"/>
<dbReference type="PRINTS" id="PR00105">
    <property type="entry name" value="C5METTRFRASE"/>
</dbReference>
<dbReference type="Proteomes" id="UP000824142">
    <property type="component" value="Unassembled WGS sequence"/>
</dbReference>
<gene>
    <name evidence="9" type="ORF">IAC63_03800</name>
</gene>
<dbReference type="GO" id="GO:0032259">
    <property type="term" value="P:methylation"/>
    <property type="evidence" value="ECO:0007669"/>
    <property type="project" value="UniProtKB-KW"/>
</dbReference>
<comment type="similarity">
    <text evidence="6 7">Belongs to the class I-like SAM-binding methyltransferase superfamily. C5-methyltransferase family.</text>
</comment>
<dbReference type="InterPro" id="IPR029063">
    <property type="entry name" value="SAM-dependent_MTases_sf"/>
</dbReference>
<dbReference type="PROSITE" id="PS00094">
    <property type="entry name" value="C5_MTASE_1"/>
    <property type="match status" value="1"/>
</dbReference>
<keyword evidence="1 6" id="KW-0489">Methyltransferase</keyword>
<dbReference type="CDD" id="cd00315">
    <property type="entry name" value="Cyt_C5_DNA_methylase"/>
    <property type="match status" value="1"/>
</dbReference>
<dbReference type="Gene3D" id="3.40.50.150">
    <property type="entry name" value="Vaccinia Virus protein VP39"/>
    <property type="match status" value="1"/>
</dbReference>
<reference evidence="9" key="1">
    <citation type="submission" date="2020-10" db="EMBL/GenBank/DDBJ databases">
        <authorList>
            <person name="Gilroy R."/>
        </authorList>
    </citation>
    <scope>NUCLEOTIDE SEQUENCE</scope>
    <source>
        <strain evidence="9">CHK136-897</strain>
    </source>
</reference>
<dbReference type="NCBIfam" id="TIGR00675">
    <property type="entry name" value="dcm"/>
    <property type="match status" value="1"/>
</dbReference>
<dbReference type="InterPro" id="IPR050750">
    <property type="entry name" value="C5-MTase"/>
</dbReference>
<keyword evidence="2 6" id="KW-0808">Transferase</keyword>
<evidence type="ECO:0000313" key="10">
    <source>
        <dbReference type="Proteomes" id="UP000824142"/>
    </source>
</evidence>
<organism evidence="9 10">
    <name type="scientific">Candidatus Enterousia avicola</name>
    <dbReference type="NCBI Taxonomy" id="2840787"/>
    <lineage>
        <taxon>Bacteria</taxon>
        <taxon>Pseudomonadati</taxon>
        <taxon>Pseudomonadota</taxon>
        <taxon>Alphaproteobacteria</taxon>
        <taxon>Candidatus Enterousia</taxon>
    </lineage>
</organism>
<dbReference type="GO" id="GO:0009307">
    <property type="term" value="P:DNA restriction-modification system"/>
    <property type="evidence" value="ECO:0007669"/>
    <property type="project" value="UniProtKB-KW"/>
</dbReference>
<dbReference type="AlphaFoldDB" id="A0A9D1MT47"/>